<feature type="transmembrane region" description="Helical" evidence="1">
    <location>
        <begin position="61"/>
        <end position="84"/>
    </location>
</feature>
<dbReference type="EMBL" id="CAJVCH010106361">
    <property type="protein sequence ID" value="CAG7724167.1"/>
    <property type="molecule type" value="Genomic_DNA"/>
</dbReference>
<dbReference type="AlphaFoldDB" id="A0A8J2JSW5"/>
<evidence type="ECO:0000256" key="1">
    <source>
        <dbReference type="SAM" id="Phobius"/>
    </source>
</evidence>
<feature type="transmembrane region" description="Helical" evidence="1">
    <location>
        <begin position="123"/>
        <end position="140"/>
    </location>
</feature>
<evidence type="ECO:0000313" key="3">
    <source>
        <dbReference type="Proteomes" id="UP000708208"/>
    </source>
</evidence>
<name>A0A8J2JSW5_9HEXA</name>
<feature type="transmembrane region" description="Helical" evidence="1">
    <location>
        <begin position="96"/>
        <end position="117"/>
    </location>
</feature>
<organism evidence="2 3">
    <name type="scientific">Allacma fusca</name>
    <dbReference type="NCBI Taxonomy" id="39272"/>
    <lineage>
        <taxon>Eukaryota</taxon>
        <taxon>Metazoa</taxon>
        <taxon>Ecdysozoa</taxon>
        <taxon>Arthropoda</taxon>
        <taxon>Hexapoda</taxon>
        <taxon>Collembola</taxon>
        <taxon>Symphypleona</taxon>
        <taxon>Sminthuridae</taxon>
        <taxon>Allacma</taxon>
    </lineage>
</organism>
<reference evidence="2" key="1">
    <citation type="submission" date="2021-06" db="EMBL/GenBank/DDBJ databases">
        <authorList>
            <person name="Hodson N. C."/>
            <person name="Mongue J. A."/>
            <person name="Jaron S. K."/>
        </authorList>
    </citation>
    <scope>NUCLEOTIDE SEQUENCE</scope>
</reference>
<protein>
    <submittedName>
        <fullName evidence="2">Uncharacterized protein</fullName>
    </submittedName>
</protein>
<accession>A0A8J2JSW5</accession>
<keyword evidence="1" id="KW-1133">Transmembrane helix</keyword>
<keyword evidence="3" id="KW-1185">Reference proteome</keyword>
<keyword evidence="1" id="KW-0812">Transmembrane</keyword>
<sequence>MEKKKIIYRRLVAWVLIAVHLGAIGFYIYFAATGKIVTTEAVGPAGDVKGKYFPGNEYAGRIMYCGYGFINSMFGVVTGIVLLLQPQAGYNGFLKIWIISAIIIMLSSFGVQMFLNIRIEDRLTILLLSFLLYGFALSVSQDHWKSENDSCAHDNCQHMIEMDEVL</sequence>
<gene>
    <name evidence="2" type="ORF">AFUS01_LOCUS13204</name>
</gene>
<evidence type="ECO:0000313" key="2">
    <source>
        <dbReference type="EMBL" id="CAG7724167.1"/>
    </source>
</evidence>
<dbReference type="Proteomes" id="UP000708208">
    <property type="component" value="Unassembled WGS sequence"/>
</dbReference>
<feature type="transmembrane region" description="Helical" evidence="1">
    <location>
        <begin position="12"/>
        <end position="32"/>
    </location>
</feature>
<proteinExistence type="predicted"/>
<comment type="caution">
    <text evidence="2">The sequence shown here is derived from an EMBL/GenBank/DDBJ whole genome shotgun (WGS) entry which is preliminary data.</text>
</comment>
<keyword evidence="1" id="KW-0472">Membrane</keyword>